<dbReference type="InterPro" id="IPR011047">
    <property type="entry name" value="Quinoprotein_ADH-like_sf"/>
</dbReference>
<protein>
    <recommendedName>
        <fullName evidence="2">Pyrrolo-quinoline quinone repeat domain-containing protein</fullName>
    </recommendedName>
</protein>
<accession>A0A077M3H3</accession>
<dbReference type="SUPFAM" id="SSF50998">
    <property type="entry name" value="Quinoprotein alcohol dehydrogenase-like"/>
    <property type="match status" value="1"/>
</dbReference>
<keyword evidence="1" id="KW-0732">Signal</keyword>
<keyword evidence="4" id="KW-1185">Reference proteome</keyword>
<feature type="chain" id="PRO_5038718651" description="Pyrrolo-quinoline quinone repeat domain-containing protein" evidence="1">
    <location>
        <begin position="28"/>
        <end position="452"/>
    </location>
</feature>
<dbReference type="InterPro" id="IPR015943">
    <property type="entry name" value="WD40/YVTN_repeat-like_dom_sf"/>
</dbReference>
<dbReference type="Pfam" id="PF13360">
    <property type="entry name" value="PQQ_2"/>
    <property type="match status" value="1"/>
</dbReference>
<feature type="signal peptide" evidence="1">
    <location>
        <begin position="1"/>
        <end position="27"/>
    </location>
</feature>
<dbReference type="Proteomes" id="UP000035720">
    <property type="component" value="Unassembled WGS sequence"/>
</dbReference>
<organism evidence="3 4">
    <name type="scientific">Nostocoides jenkinsii Ben 74</name>
    <dbReference type="NCBI Taxonomy" id="1193518"/>
    <lineage>
        <taxon>Bacteria</taxon>
        <taxon>Bacillati</taxon>
        <taxon>Actinomycetota</taxon>
        <taxon>Actinomycetes</taxon>
        <taxon>Micrococcales</taxon>
        <taxon>Intrasporangiaceae</taxon>
        <taxon>Nostocoides</taxon>
    </lineage>
</organism>
<dbReference type="InterPro" id="IPR002372">
    <property type="entry name" value="PQQ_rpt_dom"/>
</dbReference>
<dbReference type="AlphaFoldDB" id="A0A077M3H3"/>
<comment type="caution">
    <text evidence="3">The sequence shown here is derived from an EMBL/GenBank/DDBJ whole genome shotgun (WGS) entry which is preliminary data.</text>
</comment>
<gene>
    <name evidence="3" type="ORF">BN13_1210019</name>
</gene>
<dbReference type="STRING" id="1193518.BN13_1210019"/>
<evidence type="ECO:0000259" key="2">
    <source>
        <dbReference type="Pfam" id="PF13360"/>
    </source>
</evidence>
<name>A0A077M3H3_9MICO</name>
<evidence type="ECO:0000256" key="1">
    <source>
        <dbReference type="SAM" id="SignalP"/>
    </source>
</evidence>
<evidence type="ECO:0000313" key="4">
    <source>
        <dbReference type="Proteomes" id="UP000035720"/>
    </source>
</evidence>
<dbReference type="OrthoDB" id="4815319at2"/>
<dbReference type="EMBL" id="CAJC01000026">
    <property type="protein sequence ID" value="CCI51766.1"/>
    <property type="molecule type" value="Genomic_DNA"/>
</dbReference>
<reference evidence="3 4" key="1">
    <citation type="journal article" date="2013" name="ISME J.">
        <title>A metabolic model for members of the genus Tetrasphaera involved in enhanced biological phosphorus removal.</title>
        <authorList>
            <person name="Kristiansen R."/>
            <person name="Nguyen H.T.T."/>
            <person name="Saunders A.M."/>
            <person name="Nielsen J.L."/>
            <person name="Wimmer R."/>
            <person name="Le V.Q."/>
            <person name="McIlroy S.J."/>
            <person name="Petrovski S."/>
            <person name="Seviour R.J."/>
            <person name="Calteau A."/>
            <person name="Nielsen K.L."/>
            <person name="Nielsen P.H."/>
        </authorList>
    </citation>
    <scope>NUCLEOTIDE SEQUENCE [LARGE SCALE GENOMIC DNA]</scope>
    <source>
        <strain evidence="3 4">Ben 74</strain>
    </source>
</reference>
<dbReference type="RefSeq" id="WP_048548106.1">
    <property type="nucleotide sequence ID" value="NZ_HF571038.1"/>
</dbReference>
<dbReference type="Gene3D" id="2.130.10.10">
    <property type="entry name" value="YVTN repeat-like/Quinoprotein amine dehydrogenase"/>
    <property type="match status" value="1"/>
</dbReference>
<feature type="domain" description="Pyrrolo-quinoline quinone repeat" evidence="2">
    <location>
        <begin position="274"/>
        <end position="323"/>
    </location>
</feature>
<evidence type="ECO:0000313" key="3">
    <source>
        <dbReference type="EMBL" id="CCI51766.1"/>
    </source>
</evidence>
<proteinExistence type="predicted"/>
<sequence>MTSPFSTARAAAILAATALIATGCTDAGDAPSSSSTTAPVAIDYTIDAKPVWTFDPEAANPGTDYLSNPGDIALDGDQLVIAPLTNMPLTVVDLAAGSIAWTLKEFSGRLAAGVNTRGLSRFATEGGLLPIETTTTCFGDDDSDATCPDGDVSDAAGVAGLDLATGKRRWQAQLAGFTAYGKPGYDDDLAWGVQVAGVHDDVVVATAMMRTGKVRSDKKSAVTAYGLDARNGKTVWKRDGFVAIDVLGDAAIGVTVPTDVGPDDALFVRGLTAISALDRRTGKPLWDITFERESRIVGRSGTVLLLNTEGGRHVAVETATGAVHDVDVPEFSSFECPRTIVHGDLICSNSPRSGRSFLMQFTDPAAPTKSAHPIGDGGVIAQDGERAFVATDPYYSIQKVMQPSYTARLDGTRTSELLPGTVVAGSHRWVVLAKPGMRGKYQVTELEAYAAR</sequence>